<organism evidence="2 3">
    <name type="scientific">Streptomyces orinoci</name>
    <name type="common">Streptoverticillium orinoci</name>
    <dbReference type="NCBI Taxonomy" id="67339"/>
    <lineage>
        <taxon>Bacteria</taxon>
        <taxon>Bacillati</taxon>
        <taxon>Actinomycetota</taxon>
        <taxon>Actinomycetes</taxon>
        <taxon>Kitasatosporales</taxon>
        <taxon>Streptomycetaceae</taxon>
        <taxon>Streptomyces</taxon>
    </lineage>
</organism>
<evidence type="ECO:0000313" key="3">
    <source>
        <dbReference type="Proteomes" id="UP001552594"/>
    </source>
</evidence>
<dbReference type="EMBL" id="JBFAUK010000050">
    <property type="protein sequence ID" value="MEV5511099.1"/>
    <property type="molecule type" value="Genomic_DNA"/>
</dbReference>
<dbReference type="InterPro" id="IPR043917">
    <property type="entry name" value="DUF5753"/>
</dbReference>
<sequence>MGSPGTLDSQLIKLLKTAKLPHVRLRVLPFSSGAHTGIDGSYTIFRFDAGEPIVAVEPMTTSVYPGGDDHVGQYDSAFSRVLSQALGPAESHKSSKT</sequence>
<dbReference type="RefSeq" id="WP_109281350.1">
    <property type="nucleotide sequence ID" value="NZ_JBFAUK010000050.1"/>
</dbReference>
<dbReference type="Proteomes" id="UP001552594">
    <property type="component" value="Unassembled WGS sequence"/>
</dbReference>
<comment type="caution">
    <text evidence="2">The sequence shown here is derived from an EMBL/GenBank/DDBJ whole genome shotgun (WGS) entry which is preliminary data.</text>
</comment>
<feature type="domain" description="DUF5753" evidence="1">
    <location>
        <begin position="2"/>
        <end position="93"/>
    </location>
</feature>
<keyword evidence="3" id="KW-1185">Reference proteome</keyword>
<accession>A0ABV3K7J6</accession>
<dbReference type="Pfam" id="PF19054">
    <property type="entry name" value="DUF5753"/>
    <property type="match status" value="1"/>
</dbReference>
<proteinExistence type="predicted"/>
<evidence type="ECO:0000313" key="2">
    <source>
        <dbReference type="EMBL" id="MEV5511099.1"/>
    </source>
</evidence>
<evidence type="ECO:0000259" key="1">
    <source>
        <dbReference type="Pfam" id="PF19054"/>
    </source>
</evidence>
<reference evidence="2 3" key="1">
    <citation type="submission" date="2024-06" db="EMBL/GenBank/DDBJ databases">
        <title>The Natural Products Discovery Center: Release of the First 8490 Sequenced Strains for Exploring Actinobacteria Biosynthetic Diversity.</title>
        <authorList>
            <person name="Kalkreuter E."/>
            <person name="Kautsar S.A."/>
            <person name="Yang D."/>
            <person name="Bader C.D."/>
            <person name="Teijaro C.N."/>
            <person name="Fluegel L."/>
            <person name="Davis C.M."/>
            <person name="Simpson J.R."/>
            <person name="Lauterbach L."/>
            <person name="Steele A.D."/>
            <person name="Gui C."/>
            <person name="Meng S."/>
            <person name="Li G."/>
            <person name="Viehrig K."/>
            <person name="Ye F."/>
            <person name="Su P."/>
            <person name="Kiefer A.F."/>
            <person name="Nichols A."/>
            <person name="Cepeda A.J."/>
            <person name="Yan W."/>
            <person name="Fan B."/>
            <person name="Jiang Y."/>
            <person name="Adhikari A."/>
            <person name="Zheng C.-J."/>
            <person name="Schuster L."/>
            <person name="Cowan T.M."/>
            <person name="Smanski M.J."/>
            <person name="Chevrette M.G."/>
            <person name="De Carvalho L.P.S."/>
            <person name="Shen B."/>
        </authorList>
    </citation>
    <scope>NUCLEOTIDE SEQUENCE [LARGE SCALE GENOMIC DNA]</scope>
    <source>
        <strain evidence="2 3">NPDC052347</strain>
    </source>
</reference>
<name>A0ABV3K7J6_STRON</name>
<protein>
    <submittedName>
        <fullName evidence="2">Scr1 family TA system antitoxin-like transcriptional regulator</fullName>
    </submittedName>
</protein>
<gene>
    <name evidence="2" type="ORF">AB0L16_32575</name>
</gene>